<feature type="region of interest" description="Disordered" evidence="1">
    <location>
        <begin position="1"/>
        <end position="26"/>
    </location>
</feature>
<sequence length="156" mass="15948">MSGSSQGGRSSSGETPIPSAARCPGLRGSGWPIRGKLSCFQEKEGPMPHYLFQARYSPAAIKAMVDNPQDREAAARPLVEAVGGKLHNLFFCFGAEDVIALIEAPDDKAMAAASFAVGASGAFSGGATTKLMTAAEAKEAMGAAKKAAASFKPPTG</sequence>
<evidence type="ECO:0000313" key="2">
    <source>
        <dbReference type="EMBL" id="TCD14116.1"/>
    </source>
</evidence>
<accession>A0A4R0PAQ3</accession>
<dbReference type="Pfam" id="PF08734">
    <property type="entry name" value="GYD"/>
    <property type="match status" value="1"/>
</dbReference>
<comment type="caution">
    <text evidence="2">The sequence shown here is derived from an EMBL/GenBank/DDBJ whole genome shotgun (WGS) entry which is preliminary data.</text>
</comment>
<feature type="compositionally biased region" description="Low complexity" evidence="1">
    <location>
        <begin position="1"/>
        <end position="13"/>
    </location>
</feature>
<organism evidence="2 3">
    <name type="scientific">Oricola cellulosilytica</name>
    <dbReference type="NCBI Taxonomy" id="1429082"/>
    <lineage>
        <taxon>Bacteria</taxon>
        <taxon>Pseudomonadati</taxon>
        <taxon>Pseudomonadota</taxon>
        <taxon>Alphaproteobacteria</taxon>
        <taxon>Hyphomicrobiales</taxon>
        <taxon>Ahrensiaceae</taxon>
        <taxon>Oricola</taxon>
    </lineage>
</organism>
<evidence type="ECO:0000313" key="3">
    <source>
        <dbReference type="Proteomes" id="UP000291301"/>
    </source>
</evidence>
<dbReference type="EMBL" id="SJST01000003">
    <property type="protein sequence ID" value="TCD14116.1"/>
    <property type="molecule type" value="Genomic_DNA"/>
</dbReference>
<name>A0A4R0PAQ3_9HYPH</name>
<evidence type="ECO:0000256" key="1">
    <source>
        <dbReference type="SAM" id="MobiDB-lite"/>
    </source>
</evidence>
<gene>
    <name evidence="2" type="ORF">E0D97_08455</name>
</gene>
<reference evidence="2 3" key="1">
    <citation type="journal article" date="2015" name="Antonie Van Leeuwenhoek">
        <title>Oricola cellulosilytica gen. nov., sp. nov., a cellulose-degrading bacterium of the family Phyllobacteriaceae isolated from surface seashore water, and emended descriptions of Mesorhizobium loti and Phyllobacterium myrsinacearum.</title>
        <authorList>
            <person name="Hameed A."/>
            <person name="Shahina M."/>
            <person name="Lai W.A."/>
            <person name="Lin S.Y."/>
            <person name="Young L.S."/>
            <person name="Liu Y.C."/>
            <person name="Hsu Y.H."/>
            <person name="Young C.C."/>
        </authorList>
    </citation>
    <scope>NUCLEOTIDE SEQUENCE [LARGE SCALE GENOMIC DNA]</scope>
    <source>
        <strain evidence="2 3">KCTC 52183</strain>
    </source>
</reference>
<dbReference type="Proteomes" id="UP000291301">
    <property type="component" value="Unassembled WGS sequence"/>
</dbReference>
<dbReference type="AlphaFoldDB" id="A0A4R0PAQ3"/>
<dbReference type="InterPro" id="IPR014845">
    <property type="entry name" value="GYD/TTHA1554"/>
</dbReference>
<proteinExistence type="predicted"/>
<protein>
    <submittedName>
        <fullName evidence="2">GYD domain-containing protein</fullName>
    </submittedName>
</protein>
<keyword evidence="3" id="KW-1185">Reference proteome</keyword>